<feature type="transmembrane region" description="Helical" evidence="8">
    <location>
        <begin position="21"/>
        <end position="43"/>
    </location>
</feature>
<keyword evidence="4 8" id="KW-0812">Transmembrane</keyword>
<dbReference type="SUPFAM" id="SSF161111">
    <property type="entry name" value="Cation efflux protein transmembrane domain-like"/>
    <property type="match status" value="1"/>
</dbReference>
<evidence type="ECO:0000256" key="3">
    <source>
        <dbReference type="ARBA" id="ARBA00022448"/>
    </source>
</evidence>
<organism evidence="11 12">
    <name type="scientific">Sphingopyxis macrogoltabida</name>
    <name type="common">Sphingomonas macrogoltabidus</name>
    <dbReference type="NCBI Taxonomy" id="33050"/>
    <lineage>
        <taxon>Bacteria</taxon>
        <taxon>Pseudomonadati</taxon>
        <taxon>Pseudomonadota</taxon>
        <taxon>Alphaproteobacteria</taxon>
        <taxon>Sphingomonadales</taxon>
        <taxon>Sphingomonadaceae</taxon>
        <taxon>Sphingopyxis</taxon>
    </lineage>
</organism>
<feature type="domain" description="Cation efflux protein transmembrane" evidence="9">
    <location>
        <begin position="26"/>
        <end position="230"/>
    </location>
</feature>
<dbReference type="Gene3D" id="1.20.1510.10">
    <property type="entry name" value="Cation efflux protein transmembrane domain"/>
    <property type="match status" value="1"/>
</dbReference>
<dbReference type="InterPro" id="IPR058533">
    <property type="entry name" value="Cation_efflux_TM"/>
</dbReference>
<dbReference type="NCBIfam" id="TIGR01297">
    <property type="entry name" value="CDF"/>
    <property type="match status" value="1"/>
</dbReference>
<keyword evidence="5 8" id="KW-1133">Transmembrane helix</keyword>
<dbReference type="Gene3D" id="3.30.70.1350">
    <property type="entry name" value="Cation efflux protein, cytoplasmic domain"/>
    <property type="match status" value="1"/>
</dbReference>
<evidence type="ECO:0000256" key="1">
    <source>
        <dbReference type="ARBA" id="ARBA00004141"/>
    </source>
</evidence>
<dbReference type="PANTHER" id="PTHR13414">
    <property type="entry name" value="HUEL-CATION TRANSPORTER"/>
    <property type="match status" value="1"/>
</dbReference>
<dbReference type="InterPro" id="IPR036837">
    <property type="entry name" value="Cation_efflux_CTD_sf"/>
</dbReference>
<proteinExistence type="inferred from homology"/>
<protein>
    <submittedName>
        <fullName evidence="11">Cation transporter</fullName>
    </submittedName>
</protein>
<dbReference type="AlphaFoldDB" id="A0AAC9AUX4"/>
<sequence>MVGQPQTGESRSPAHHIRANIVLYGALFANLGIAVAKFVAAAISGSSSMLSEGVHSLVDSGNQMLLLYGQAKAKRPADNRHPFGYGRELYFWAFVVAILIFAVGAGISIYEGWIHYRDPEPLRDPTINYVVLAIAFLLEGGSWTIAVREFNAGRRGLGWWAAVRRSKDPAGFIVLFEDSAALGGLAIAAGGIWLSHATGDPRIDGIASMAIGAILAAVAILLAREAKELLIGEAADPELIARIWAIVERHPEITAVNHVRTIHTAPNSIFVAVSADFEDHLAMGEAETLVEAIETELKAASSDISSIYIRPEKQSDALVQPRPSAAPDPAPRFPGKS</sequence>
<accession>A0AAC9AUX4</accession>
<keyword evidence="6 8" id="KW-0472">Membrane</keyword>
<reference evidence="12" key="1">
    <citation type="submission" date="2015-11" db="EMBL/GenBank/DDBJ databases">
        <title>Complete genome sequence of a polyethylene-glycol degrader Sphingopyxis macrogoltabida 203N (NBRC 111659).</title>
        <authorList>
            <person name="Yoshiyuki O."/>
            <person name="Shouta N."/>
            <person name="Nagata Y."/>
            <person name="Numata M."/>
            <person name="Tsuchikane K."/>
            <person name="Hosoyama A."/>
            <person name="Yamazoe A."/>
            <person name="Tsuda M."/>
            <person name="Fujita N."/>
            <person name="Kawai F."/>
        </authorList>
    </citation>
    <scope>NUCLEOTIDE SEQUENCE [LARGE SCALE GENOMIC DNA]</scope>
    <source>
        <strain evidence="12">203N</strain>
    </source>
</reference>
<feature type="region of interest" description="Disordered" evidence="7">
    <location>
        <begin position="312"/>
        <end position="337"/>
    </location>
</feature>
<dbReference type="Proteomes" id="UP000076088">
    <property type="component" value="Chromosome"/>
</dbReference>
<dbReference type="PANTHER" id="PTHR13414:SF9">
    <property type="entry name" value="PROTON-COUPLED ZINC ANTIPORTER SLC30A9, MITOCHONDRIAL"/>
    <property type="match status" value="1"/>
</dbReference>
<evidence type="ECO:0000256" key="4">
    <source>
        <dbReference type="ARBA" id="ARBA00022692"/>
    </source>
</evidence>
<dbReference type="EMBL" id="CP013344">
    <property type="protein sequence ID" value="AMU89087.1"/>
    <property type="molecule type" value="Genomic_DNA"/>
</dbReference>
<evidence type="ECO:0000256" key="5">
    <source>
        <dbReference type="ARBA" id="ARBA00022989"/>
    </source>
</evidence>
<evidence type="ECO:0000256" key="2">
    <source>
        <dbReference type="ARBA" id="ARBA00008114"/>
    </source>
</evidence>
<evidence type="ECO:0000259" key="10">
    <source>
        <dbReference type="Pfam" id="PF16916"/>
    </source>
</evidence>
<evidence type="ECO:0000313" key="11">
    <source>
        <dbReference type="EMBL" id="AMU89087.1"/>
    </source>
</evidence>
<evidence type="ECO:0000259" key="9">
    <source>
        <dbReference type="Pfam" id="PF01545"/>
    </source>
</evidence>
<evidence type="ECO:0000256" key="7">
    <source>
        <dbReference type="SAM" id="MobiDB-lite"/>
    </source>
</evidence>
<comment type="subcellular location">
    <subcellularLocation>
        <location evidence="1">Membrane</location>
        <topology evidence="1">Multi-pass membrane protein</topology>
    </subcellularLocation>
</comment>
<evidence type="ECO:0000313" key="12">
    <source>
        <dbReference type="Proteomes" id="UP000076088"/>
    </source>
</evidence>
<reference evidence="11 12" key="2">
    <citation type="journal article" date="2016" name="Genome Announc.">
        <title>Complete Genome Sequence of Sphingopyxis macrogoltabida Strain 203N (NBRC 111659), a Polyethylene Glycol Degrader.</title>
        <authorList>
            <person name="Ohtsubo Y."/>
            <person name="Nonoyama S."/>
            <person name="Nagata Y."/>
            <person name="Numata M."/>
            <person name="Tsuchikane K."/>
            <person name="Hosoyama A."/>
            <person name="Yamazoe A."/>
            <person name="Tsuda M."/>
            <person name="Fujita N."/>
            <person name="Kawai F."/>
        </authorList>
    </citation>
    <scope>NUCLEOTIDE SEQUENCE [LARGE SCALE GENOMIC DNA]</scope>
    <source>
        <strain evidence="11 12">203N</strain>
    </source>
</reference>
<dbReference type="RefSeq" id="WP_054727893.1">
    <property type="nucleotide sequence ID" value="NZ_CP009429.1"/>
</dbReference>
<evidence type="ECO:0000256" key="8">
    <source>
        <dbReference type="SAM" id="Phobius"/>
    </source>
</evidence>
<name>A0AAC9AUX4_SPHMC</name>
<comment type="similarity">
    <text evidence="2">Belongs to the cation diffusion facilitator (CDF) transporter (TC 2.A.4) family.</text>
</comment>
<dbReference type="SUPFAM" id="SSF160240">
    <property type="entry name" value="Cation efflux protein cytoplasmic domain-like"/>
    <property type="match status" value="1"/>
</dbReference>
<gene>
    <name evidence="11" type="ORF">ATM17_08560</name>
</gene>
<dbReference type="KEGG" id="smaz:LH19_11275"/>
<dbReference type="GO" id="GO:0016020">
    <property type="term" value="C:membrane"/>
    <property type="evidence" value="ECO:0007669"/>
    <property type="project" value="UniProtKB-SubCell"/>
</dbReference>
<dbReference type="GO" id="GO:0006829">
    <property type="term" value="P:zinc ion transport"/>
    <property type="evidence" value="ECO:0007669"/>
    <property type="project" value="InterPro"/>
</dbReference>
<evidence type="ECO:0000256" key="6">
    <source>
        <dbReference type="ARBA" id="ARBA00023136"/>
    </source>
</evidence>
<dbReference type="InterPro" id="IPR027469">
    <property type="entry name" value="Cation_efflux_TMD_sf"/>
</dbReference>
<dbReference type="InterPro" id="IPR027470">
    <property type="entry name" value="Cation_efflux_CTD"/>
</dbReference>
<dbReference type="Pfam" id="PF16916">
    <property type="entry name" value="ZT_dimer"/>
    <property type="match status" value="1"/>
</dbReference>
<keyword evidence="3" id="KW-0813">Transport</keyword>
<dbReference type="Pfam" id="PF01545">
    <property type="entry name" value="Cation_efflux"/>
    <property type="match status" value="1"/>
</dbReference>
<dbReference type="InterPro" id="IPR040177">
    <property type="entry name" value="SLC30A9"/>
</dbReference>
<feature type="transmembrane region" description="Helical" evidence="8">
    <location>
        <begin position="129"/>
        <end position="150"/>
    </location>
</feature>
<feature type="transmembrane region" description="Helical" evidence="8">
    <location>
        <begin position="171"/>
        <end position="194"/>
    </location>
</feature>
<feature type="transmembrane region" description="Helical" evidence="8">
    <location>
        <begin position="89"/>
        <end position="109"/>
    </location>
</feature>
<dbReference type="GO" id="GO:0008324">
    <property type="term" value="F:monoatomic cation transmembrane transporter activity"/>
    <property type="evidence" value="ECO:0007669"/>
    <property type="project" value="InterPro"/>
</dbReference>
<feature type="domain" description="Cation efflux protein cytoplasmic" evidence="10">
    <location>
        <begin position="236"/>
        <end position="312"/>
    </location>
</feature>
<feature type="transmembrane region" description="Helical" evidence="8">
    <location>
        <begin position="206"/>
        <end position="223"/>
    </location>
</feature>
<feature type="compositionally biased region" description="Pro residues" evidence="7">
    <location>
        <begin position="324"/>
        <end position="337"/>
    </location>
</feature>
<keyword evidence="12" id="KW-1185">Reference proteome</keyword>
<dbReference type="InterPro" id="IPR002524">
    <property type="entry name" value="Cation_efflux"/>
</dbReference>